<dbReference type="STRING" id="1122189.SAMN02745165_03623"/>
<dbReference type="InterPro" id="IPR008284">
    <property type="entry name" value="MoCF_biosynth_CS"/>
</dbReference>
<dbReference type="GO" id="GO:0046872">
    <property type="term" value="F:metal ion binding"/>
    <property type="evidence" value="ECO:0007669"/>
    <property type="project" value="UniProtKB-UniRule"/>
</dbReference>
<dbReference type="NCBIfam" id="NF045515">
    <property type="entry name" value="Glp_gephyrin"/>
    <property type="match status" value="1"/>
</dbReference>
<protein>
    <recommendedName>
        <fullName evidence="11">Molybdopterin molybdenumtransferase</fullName>
        <ecNumber evidence="11">2.10.1.1</ecNumber>
    </recommendedName>
</protein>
<comment type="pathway">
    <text evidence="3 11">Cofactor biosynthesis; molybdopterin biosynthesis.</text>
</comment>
<evidence type="ECO:0000259" key="12">
    <source>
        <dbReference type="SMART" id="SM00852"/>
    </source>
</evidence>
<name>A0A1M6NIQ0_MALRU</name>
<accession>A0A1M6NIQ0</accession>
<dbReference type="GO" id="GO:0005829">
    <property type="term" value="C:cytosol"/>
    <property type="evidence" value="ECO:0007669"/>
    <property type="project" value="TreeGrafter"/>
</dbReference>
<dbReference type="Gene3D" id="2.170.190.11">
    <property type="entry name" value="Molybdopterin biosynthesis moea protein, domain 3"/>
    <property type="match status" value="1"/>
</dbReference>
<dbReference type="SUPFAM" id="SSF63882">
    <property type="entry name" value="MoeA N-terminal region -like"/>
    <property type="match status" value="1"/>
</dbReference>
<dbReference type="SMART" id="SM00852">
    <property type="entry name" value="MoCF_biosynth"/>
    <property type="match status" value="1"/>
</dbReference>
<dbReference type="PANTHER" id="PTHR10192">
    <property type="entry name" value="MOLYBDOPTERIN BIOSYNTHESIS PROTEIN"/>
    <property type="match status" value="1"/>
</dbReference>
<evidence type="ECO:0000256" key="3">
    <source>
        <dbReference type="ARBA" id="ARBA00005046"/>
    </source>
</evidence>
<comment type="catalytic activity">
    <reaction evidence="10">
        <text>adenylyl-molybdopterin + molybdate = Mo-molybdopterin + AMP + H(+)</text>
        <dbReference type="Rhea" id="RHEA:35047"/>
        <dbReference type="ChEBI" id="CHEBI:15378"/>
        <dbReference type="ChEBI" id="CHEBI:36264"/>
        <dbReference type="ChEBI" id="CHEBI:62727"/>
        <dbReference type="ChEBI" id="CHEBI:71302"/>
        <dbReference type="ChEBI" id="CHEBI:456215"/>
        <dbReference type="EC" id="2.10.1.1"/>
    </reaction>
</comment>
<evidence type="ECO:0000256" key="8">
    <source>
        <dbReference type="ARBA" id="ARBA00022842"/>
    </source>
</evidence>
<comment type="similarity">
    <text evidence="4 11">Belongs to the MoeA family.</text>
</comment>
<dbReference type="AlphaFoldDB" id="A0A1M6NIQ0"/>
<evidence type="ECO:0000313" key="13">
    <source>
        <dbReference type="EMBL" id="SHJ95618.1"/>
    </source>
</evidence>
<keyword evidence="14" id="KW-1185">Reference proteome</keyword>
<evidence type="ECO:0000256" key="4">
    <source>
        <dbReference type="ARBA" id="ARBA00010763"/>
    </source>
</evidence>
<evidence type="ECO:0000256" key="9">
    <source>
        <dbReference type="ARBA" id="ARBA00023150"/>
    </source>
</evidence>
<proteinExistence type="inferred from homology"/>
<dbReference type="InterPro" id="IPR036425">
    <property type="entry name" value="MoaB/Mog-like_dom_sf"/>
</dbReference>
<keyword evidence="5 11" id="KW-0500">Molybdenum</keyword>
<dbReference type="Pfam" id="PF00994">
    <property type="entry name" value="MoCF_biosynth"/>
    <property type="match status" value="1"/>
</dbReference>
<comment type="function">
    <text evidence="2 11">Catalyzes the insertion of molybdate into adenylated molybdopterin with the concomitant release of AMP.</text>
</comment>
<dbReference type="GO" id="GO:0006777">
    <property type="term" value="P:Mo-molybdopterin cofactor biosynthetic process"/>
    <property type="evidence" value="ECO:0007669"/>
    <property type="project" value="UniProtKB-UniRule"/>
</dbReference>
<dbReference type="GO" id="GO:0061599">
    <property type="term" value="F:molybdopterin molybdotransferase activity"/>
    <property type="evidence" value="ECO:0007669"/>
    <property type="project" value="UniProtKB-UniRule"/>
</dbReference>
<dbReference type="NCBIfam" id="TIGR00177">
    <property type="entry name" value="molyb_syn"/>
    <property type="match status" value="1"/>
</dbReference>
<keyword evidence="9 11" id="KW-0501">Molybdenum cofactor biosynthesis</keyword>
<dbReference type="Gene3D" id="3.40.980.10">
    <property type="entry name" value="MoaB/Mog-like domain"/>
    <property type="match status" value="1"/>
</dbReference>
<evidence type="ECO:0000256" key="1">
    <source>
        <dbReference type="ARBA" id="ARBA00001946"/>
    </source>
</evidence>
<evidence type="ECO:0000256" key="5">
    <source>
        <dbReference type="ARBA" id="ARBA00022505"/>
    </source>
</evidence>
<gene>
    <name evidence="13" type="ORF">SAMN02745165_03623</name>
</gene>
<keyword evidence="7 11" id="KW-0479">Metal-binding</keyword>
<evidence type="ECO:0000256" key="6">
    <source>
        <dbReference type="ARBA" id="ARBA00022679"/>
    </source>
</evidence>
<sequence length="401" mass="43019">MLTYVDALKIVQETVSTLPLQTQPLSAAAGLVLAAPARAYWDMPRWDNSAMDGFAVASQALSSSDGLEIVGSSFAGHPYDNTLQPGEAIQITTGAPLPDGADTVIPIEDAIENGSSLRWAKSVQPKQHVRYRGEEYRANEVLLERGTILQAGAIGLLASAGVTEVEVYPRPHVAVFSTGDELVELGQELGPGQIVNSNLLYLCARLRECGCTVTSLGIVEDRSENLDQLIEQAKLADLLLSTGGVSVGEKDLVQQTLQQHGFERKFWKVAIKPGKPVLFGLLDGKPCFGLPGNPAATAATFELFVLPALRILAGLPAENRKIPAALLHEVKGGSKREAFLWAHYHWHDGECRVEVPQRQGSGQTRSVQGANALLSVPIGSADLSAGDKVKIIPLDFRYGEM</sequence>
<evidence type="ECO:0000313" key="14">
    <source>
        <dbReference type="Proteomes" id="UP000184171"/>
    </source>
</evidence>
<dbReference type="InterPro" id="IPR036688">
    <property type="entry name" value="MoeA_C_domain_IV_sf"/>
</dbReference>
<keyword evidence="6 11" id="KW-0808">Transferase</keyword>
<dbReference type="Gene3D" id="3.90.105.10">
    <property type="entry name" value="Molybdopterin biosynthesis moea protein, domain 2"/>
    <property type="match status" value="1"/>
</dbReference>
<dbReference type="EMBL" id="FQZT01000028">
    <property type="protein sequence ID" value="SHJ95618.1"/>
    <property type="molecule type" value="Genomic_DNA"/>
</dbReference>
<comment type="cofactor">
    <cofactor evidence="1 11">
        <name>Mg(2+)</name>
        <dbReference type="ChEBI" id="CHEBI:18420"/>
    </cofactor>
</comment>
<dbReference type="InterPro" id="IPR005110">
    <property type="entry name" value="MoeA_linker/N"/>
</dbReference>
<dbReference type="CDD" id="cd00887">
    <property type="entry name" value="MoeA"/>
    <property type="match status" value="1"/>
</dbReference>
<evidence type="ECO:0000256" key="10">
    <source>
        <dbReference type="ARBA" id="ARBA00047317"/>
    </source>
</evidence>
<feature type="domain" description="MoaB/Mog" evidence="12">
    <location>
        <begin position="174"/>
        <end position="311"/>
    </location>
</feature>
<organism evidence="13 14">
    <name type="scientific">Malonomonas rubra DSM 5091</name>
    <dbReference type="NCBI Taxonomy" id="1122189"/>
    <lineage>
        <taxon>Bacteria</taxon>
        <taxon>Pseudomonadati</taxon>
        <taxon>Thermodesulfobacteriota</taxon>
        <taxon>Desulfuromonadia</taxon>
        <taxon>Desulfuromonadales</taxon>
        <taxon>Geopsychrobacteraceae</taxon>
        <taxon>Malonomonas</taxon>
    </lineage>
</organism>
<dbReference type="InterPro" id="IPR001453">
    <property type="entry name" value="MoaB/Mog_dom"/>
</dbReference>
<dbReference type="RefSeq" id="WP_072910124.1">
    <property type="nucleotide sequence ID" value="NZ_FQZT01000028.1"/>
</dbReference>
<keyword evidence="8 11" id="KW-0460">Magnesium</keyword>
<evidence type="ECO:0000256" key="7">
    <source>
        <dbReference type="ARBA" id="ARBA00022723"/>
    </source>
</evidence>
<dbReference type="Gene3D" id="2.40.340.10">
    <property type="entry name" value="MoeA, C-terminal, domain IV"/>
    <property type="match status" value="1"/>
</dbReference>
<dbReference type="PANTHER" id="PTHR10192:SF5">
    <property type="entry name" value="GEPHYRIN"/>
    <property type="match status" value="1"/>
</dbReference>
<dbReference type="Pfam" id="PF03453">
    <property type="entry name" value="MoeA_N"/>
    <property type="match status" value="1"/>
</dbReference>
<dbReference type="OrthoDB" id="9804758at2"/>
<evidence type="ECO:0000256" key="11">
    <source>
        <dbReference type="RuleBase" id="RU365090"/>
    </source>
</evidence>
<dbReference type="PROSITE" id="PS01079">
    <property type="entry name" value="MOCF_BIOSYNTHESIS_2"/>
    <property type="match status" value="1"/>
</dbReference>
<dbReference type="InterPro" id="IPR005111">
    <property type="entry name" value="MoeA_C_domain_IV"/>
</dbReference>
<dbReference type="EC" id="2.10.1.1" evidence="11"/>
<dbReference type="Pfam" id="PF03454">
    <property type="entry name" value="MoeA_C"/>
    <property type="match status" value="1"/>
</dbReference>
<dbReference type="Proteomes" id="UP000184171">
    <property type="component" value="Unassembled WGS sequence"/>
</dbReference>
<dbReference type="InterPro" id="IPR036135">
    <property type="entry name" value="MoeA_linker/N_sf"/>
</dbReference>
<evidence type="ECO:0000256" key="2">
    <source>
        <dbReference type="ARBA" id="ARBA00002901"/>
    </source>
</evidence>
<dbReference type="InterPro" id="IPR038987">
    <property type="entry name" value="MoeA-like"/>
</dbReference>
<dbReference type="SUPFAM" id="SSF53218">
    <property type="entry name" value="Molybdenum cofactor biosynthesis proteins"/>
    <property type="match status" value="1"/>
</dbReference>
<reference evidence="13 14" key="1">
    <citation type="submission" date="2016-11" db="EMBL/GenBank/DDBJ databases">
        <authorList>
            <person name="Jaros S."/>
            <person name="Januszkiewicz K."/>
            <person name="Wedrychowicz H."/>
        </authorList>
    </citation>
    <scope>NUCLEOTIDE SEQUENCE [LARGE SCALE GENOMIC DNA]</scope>
    <source>
        <strain evidence="13 14">DSM 5091</strain>
    </source>
</reference>
<dbReference type="SUPFAM" id="SSF63867">
    <property type="entry name" value="MoeA C-terminal domain-like"/>
    <property type="match status" value="1"/>
</dbReference>
<dbReference type="FunFam" id="3.40.980.10:FF:000004">
    <property type="entry name" value="Molybdopterin molybdenumtransferase"/>
    <property type="match status" value="1"/>
</dbReference>
<dbReference type="UniPathway" id="UPA00344"/>